<reference evidence="1" key="1">
    <citation type="submission" date="2021-09" db="EMBL/GenBank/DDBJ databases">
        <title>Genomic analysis of Ralstonia spp.</title>
        <authorList>
            <person name="Aburjaile F."/>
            <person name="Ariute J.C."/>
            <person name="Pais A.K.L."/>
            <person name="Albuquerque G.M.R."/>
            <person name="Silva A.M.F."/>
            <person name="Brenig B."/>
            <person name="Azevedo V."/>
            <person name="Matiuzzi M."/>
            <person name="Ramos R."/>
            <person name="Goes-Neto A."/>
            <person name="Soares S."/>
            <person name="Iseppon A.M.B."/>
            <person name="Souza E."/>
            <person name="Gama M."/>
        </authorList>
    </citation>
    <scope>NUCLEOTIDE SEQUENCE</scope>
    <source>
        <strain evidence="1">CCRMRs91</strain>
    </source>
</reference>
<accession>A0AAW5ZMM1</accession>
<dbReference type="EMBL" id="JAIVFG010000011">
    <property type="protein sequence ID" value="MDB0570882.1"/>
    <property type="molecule type" value="Genomic_DNA"/>
</dbReference>
<proteinExistence type="predicted"/>
<organism evidence="1 2">
    <name type="scientific">Ralstonia solanacearum</name>
    <name type="common">Pseudomonas solanacearum</name>
    <dbReference type="NCBI Taxonomy" id="305"/>
    <lineage>
        <taxon>Bacteria</taxon>
        <taxon>Pseudomonadati</taxon>
        <taxon>Pseudomonadota</taxon>
        <taxon>Betaproteobacteria</taxon>
        <taxon>Burkholderiales</taxon>
        <taxon>Burkholderiaceae</taxon>
        <taxon>Ralstonia</taxon>
        <taxon>Ralstonia solanacearum species complex</taxon>
    </lineage>
</organism>
<gene>
    <name evidence="1" type="ORF">LBW59_08865</name>
</gene>
<protein>
    <submittedName>
        <fullName evidence="1">Uncharacterized protein</fullName>
    </submittedName>
</protein>
<dbReference type="AlphaFoldDB" id="A0AAW5ZMM1"/>
<evidence type="ECO:0000313" key="2">
    <source>
        <dbReference type="Proteomes" id="UP001144050"/>
    </source>
</evidence>
<sequence length="100" mass="11500">MRVDNIEGMRFFFFEAIYWCFRPAEQSVSALMGSRYRLRPIVVVEGTGNARYESALEIVHAIQQLRLAQAEHAAFADELADIKGAYRAKRNFMRLLVSLT</sequence>
<dbReference type="Proteomes" id="UP001144050">
    <property type="component" value="Unassembled WGS sequence"/>
</dbReference>
<evidence type="ECO:0000313" key="1">
    <source>
        <dbReference type="EMBL" id="MDB0570882.1"/>
    </source>
</evidence>
<dbReference type="RefSeq" id="WP_247527161.1">
    <property type="nucleotide sequence ID" value="NZ_JAIVFG010000011.1"/>
</dbReference>
<name>A0AAW5ZMM1_RALSL</name>
<comment type="caution">
    <text evidence="1">The sequence shown here is derived from an EMBL/GenBank/DDBJ whole genome shotgun (WGS) entry which is preliminary data.</text>
</comment>